<feature type="region of interest" description="Disordered" evidence="1">
    <location>
        <begin position="1"/>
        <end position="25"/>
    </location>
</feature>
<dbReference type="Proteomes" id="UP000817658">
    <property type="component" value="Chromosome 1"/>
</dbReference>
<feature type="compositionally biased region" description="Basic and acidic residues" evidence="1">
    <location>
        <begin position="1"/>
        <end position="14"/>
    </location>
</feature>
<protein>
    <submittedName>
        <fullName evidence="2">Uncharacterized protein</fullName>
    </submittedName>
</protein>
<sequence length="81" mass="8368">MATDGKRGKGKGIDQEGDNDNDDIISFMPVNKQVGCSGGDMGGGCGVGGRGGDRKAWVDQEKGNDSYWRSTSTRPGGTSIA</sequence>
<evidence type="ECO:0000313" key="2">
    <source>
        <dbReference type="EMBL" id="BAB90131.1"/>
    </source>
</evidence>
<proteinExistence type="predicted"/>
<evidence type="ECO:0000256" key="1">
    <source>
        <dbReference type="SAM" id="MobiDB-lite"/>
    </source>
</evidence>
<feature type="region of interest" description="Disordered" evidence="1">
    <location>
        <begin position="42"/>
        <end position="81"/>
    </location>
</feature>
<reference evidence="2" key="1">
    <citation type="journal article" date="2002" name="Nature">
        <title>The genome sequence and structure of rice chromosome 1.</title>
        <authorList>
            <person name="Sasaki T."/>
            <person name="Matsumoto T."/>
            <person name="Yamamoto K."/>
            <person name="Sakata K."/>
            <person name="Baba T."/>
            <person name="Katayose Y."/>
            <person name="Wu J."/>
            <person name="Niimura Y."/>
            <person name="Cheng Z."/>
            <person name="Nagamura Y."/>
            <person name="Antonio B.A."/>
            <person name="Kanamori H."/>
            <person name="Hosokawa S."/>
            <person name="Masukawa M."/>
            <person name="Arikawa K."/>
            <person name="Chiden Y."/>
            <person name="Hayashi M."/>
            <person name="Okamoto M."/>
            <person name="Ando T."/>
            <person name="Aoki H."/>
            <person name="Arita K."/>
            <person name="Hamada M."/>
            <person name="Harada C."/>
            <person name="Hijishita S."/>
            <person name="Honda M."/>
            <person name="Ichikawa Y."/>
            <person name="Idonuma A."/>
            <person name="Iijima M."/>
            <person name="Ikeda M."/>
            <person name="Ikeno M."/>
            <person name="Itoh S."/>
            <person name="Itoh T."/>
            <person name="Itoh Y."/>
            <person name="Itoh Y."/>
            <person name="Iwabuchi A."/>
            <person name="Kamiya K."/>
            <person name="Karasawa W."/>
            <person name="Katagiri S."/>
            <person name="Kikuta A."/>
            <person name="Kobayashi N."/>
            <person name="Kono I."/>
            <person name="Machita K."/>
            <person name="Maehara T."/>
            <person name="Mizuno H."/>
            <person name="Mizubayashi T."/>
            <person name="Mukai Y."/>
            <person name="Nagasaki H."/>
            <person name="Nakashima M."/>
            <person name="Nakama Y."/>
            <person name="Nakamichi Y."/>
            <person name="Nakamura M."/>
            <person name="Namiki N."/>
            <person name="Negishi M."/>
            <person name="Ohta I."/>
            <person name="Ono N."/>
            <person name="Saji S."/>
            <person name="Sakai K."/>
            <person name="Shibata M."/>
            <person name="Shimokawa T."/>
            <person name="Shomura A."/>
            <person name="Song J."/>
            <person name="Takazaki Y."/>
            <person name="Terasawa K."/>
            <person name="Tsuji K."/>
            <person name="Waki K."/>
            <person name="Yamagata H."/>
            <person name="Yamane H."/>
            <person name="Yoshiki S."/>
            <person name="Yoshihara R."/>
            <person name="Yukawa K."/>
            <person name="Zhong H."/>
            <person name="Iwama H."/>
            <person name="Endo T."/>
            <person name="Ito H."/>
            <person name="Hahn J.H."/>
            <person name="Kim H.I."/>
            <person name="Eun M.Y."/>
            <person name="Yano M."/>
            <person name="Jiang J."/>
            <person name="Gojobori T."/>
        </authorList>
    </citation>
    <scope>NUCLEOTIDE SEQUENCE [LARGE SCALE GENOMIC DNA]</scope>
</reference>
<dbReference type="AlphaFoldDB" id="Q8S0X1"/>
<feature type="compositionally biased region" description="Basic and acidic residues" evidence="1">
    <location>
        <begin position="51"/>
        <end position="64"/>
    </location>
</feature>
<organism evidence="2">
    <name type="scientific">Oryza sativa subsp. japonica</name>
    <name type="common">Rice</name>
    <dbReference type="NCBI Taxonomy" id="39947"/>
    <lineage>
        <taxon>Eukaryota</taxon>
        <taxon>Viridiplantae</taxon>
        <taxon>Streptophyta</taxon>
        <taxon>Embryophyta</taxon>
        <taxon>Tracheophyta</taxon>
        <taxon>Spermatophyta</taxon>
        <taxon>Magnoliopsida</taxon>
        <taxon>Liliopsida</taxon>
        <taxon>Poales</taxon>
        <taxon>Poaceae</taxon>
        <taxon>BOP clade</taxon>
        <taxon>Oryzoideae</taxon>
        <taxon>Oryzeae</taxon>
        <taxon>Oryzinae</taxon>
        <taxon>Oryza</taxon>
        <taxon>Oryza sativa</taxon>
    </lineage>
</organism>
<gene>
    <name evidence="2" type="primary">B1129H01.19</name>
</gene>
<accession>Q8S0X1</accession>
<name>Q8S0X1_ORYSJ</name>
<feature type="compositionally biased region" description="Polar residues" evidence="1">
    <location>
        <begin position="67"/>
        <end position="81"/>
    </location>
</feature>
<dbReference type="EMBL" id="AP003370">
    <property type="protein sequence ID" value="BAB90131.1"/>
    <property type="molecule type" value="Genomic_DNA"/>
</dbReference>